<dbReference type="Proteomes" id="UP000681162">
    <property type="component" value="Unassembled WGS sequence"/>
</dbReference>
<dbReference type="GO" id="GO:0006508">
    <property type="term" value="P:proteolysis"/>
    <property type="evidence" value="ECO:0007669"/>
    <property type="project" value="UniProtKB-KW"/>
</dbReference>
<proteinExistence type="inferred from homology"/>
<dbReference type="PANTHER" id="PTHR42776:SF27">
    <property type="entry name" value="DIPEPTIDYL PEPTIDASE FAMILY MEMBER 6"/>
    <property type="match status" value="1"/>
</dbReference>
<dbReference type="Gene3D" id="2.130.10.10">
    <property type="entry name" value="YVTN repeat-like/Quinoprotein amine dehydrogenase"/>
    <property type="match status" value="1"/>
</dbReference>
<dbReference type="PANTHER" id="PTHR42776">
    <property type="entry name" value="SERINE PEPTIDASE S9 FAMILY MEMBER"/>
    <property type="match status" value="1"/>
</dbReference>
<evidence type="ECO:0000256" key="1">
    <source>
        <dbReference type="ARBA" id="ARBA00010040"/>
    </source>
</evidence>
<gene>
    <name evidence="6" type="primary">yuxL</name>
    <name evidence="6" type="ORF">J41TS12_50040</name>
</gene>
<reference evidence="6 7" key="1">
    <citation type="submission" date="2021-03" db="EMBL/GenBank/DDBJ databases">
        <title>Antimicrobial resistance genes in bacteria isolated from Japanese honey, and their potential for conferring macrolide and lincosamide resistance in the American foulbrood pathogen Paenibacillus larvae.</title>
        <authorList>
            <person name="Okamoto M."/>
            <person name="Kumagai M."/>
            <person name="Kanamori H."/>
            <person name="Takamatsu D."/>
        </authorList>
    </citation>
    <scope>NUCLEOTIDE SEQUENCE [LARGE SCALE GENOMIC DNA]</scope>
    <source>
        <strain evidence="6 7">J41TS12</strain>
    </source>
</reference>
<dbReference type="Gene3D" id="3.40.50.1820">
    <property type="entry name" value="alpha/beta hydrolase"/>
    <property type="match status" value="1"/>
</dbReference>
<evidence type="ECO:0000256" key="2">
    <source>
        <dbReference type="ARBA" id="ARBA00022670"/>
    </source>
</evidence>
<dbReference type="SUPFAM" id="SSF53474">
    <property type="entry name" value="alpha/beta-Hydrolases"/>
    <property type="match status" value="1"/>
</dbReference>
<protein>
    <submittedName>
        <fullName evidence="6">Peptidase YuxL</fullName>
    </submittedName>
</protein>
<evidence type="ECO:0000313" key="6">
    <source>
        <dbReference type="EMBL" id="GIO40143.1"/>
    </source>
</evidence>
<evidence type="ECO:0000259" key="5">
    <source>
        <dbReference type="Pfam" id="PF00326"/>
    </source>
</evidence>
<dbReference type="AlphaFoldDB" id="A0A919Y0R7"/>
<name>A0A919Y0R7_9BACL</name>
<keyword evidence="2" id="KW-0645">Protease</keyword>
<feature type="domain" description="Peptidase S9 prolyl oligopeptidase catalytic" evidence="5">
    <location>
        <begin position="470"/>
        <end position="679"/>
    </location>
</feature>
<dbReference type="SUPFAM" id="SSF82171">
    <property type="entry name" value="DPP6 N-terminal domain-like"/>
    <property type="match status" value="1"/>
</dbReference>
<dbReference type="Pfam" id="PF00326">
    <property type="entry name" value="Peptidase_S9"/>
    <property type="match status" value="1"/>
</dbReference>
<sequence>MTIQRPLVPDDLYAYQWVSQPSIGSHGLVAYVNQTVDKNLNDYVTQIRVISSEGEDDRRFTDGDHDSAPAWSPEGKRLAFLRSSDGIKQLYTTTIKDSLEGPNTDAVKHTSSKRGVDSYVWSPDGNYIAFLSRVGEDEAEAQAVTVDGVGSERKPDDLRGRVFERTTPKAEGSGWWDGLYSHLFVLELESGRITRLTKGAWDAGSPVWSPDSESISFISKQVQEPGADADLLHFADIYTIKRSGGGPVKLTPSTLQITQLAYSPDGWRITLTASDRVFGSSSHNRLYSVPAAGGIPEPVALNLDLQLGNSALGDMKSAAGGQSLLYDPNNVHLGVYVLGTRDGTVHLYRLAETGLVEKVTEGEEKDIYQFALSPDGRFIVAAALTAERPGELYRIDTETGEESRLTYHNDQLLAGLQINTPERITFQASDGIAIHGWLLRPYKLTQDERTKVPLVLMIHGGPHAMYTGVFSHEIQTLSAQGYAVLWVNPRGSMGYGQDFVQACRGDFGGGDARDLLEAVDYALAQFDFLDETRLGVGGGSYGGVMTNWLVSHTHRFRAAFTHRSISNWLSLYGTSDIGISYIEDVIGGNLKENAELLWSKSPLAHAHQIETPLLILHGEADYRTPISQAEELYSILKRYGKTTKLIRYPDSNHSILKSGKPSLRADSFEQVNAWFREYL</sequence>
<dbReference type="InterPro" id="IPR029058">
    <property type="entry name" value="AB_hydrolase_fold"/>
</dbReference>
<dbReference type="InterPro" id="IPR011042">
    <property type="entry name" value="6-blade_b-propeller_TolB-like"/>
</dbReference>
<keyword evidence="7" id="KW-1185">Reference proteome</keyword>
<dbReference type="Gene3D" id="2.120.10.30">
    <property type="entry name" value="TolB, C-terminal domain"/>
    <property type="match status" value="2"/>
</dbReference>
<dbReference type="EMBL" id="BORR01000035">
    <property type="protein sequence ID" value="GIO40143.1"/>
    <property type="molecule type" value="Genomic_DNA"/>
</dbReference>
<dbReference type="Pfam" id="PF07676">
    <property type="entry name" value="PD40"/>
    <property type="match status" value="2"/>
</dbReference>
<comment type="similarity">
    <text evidence="1">Belongs to the peptidase S9C family.</text>
</comment>
<dbReference type="FunFam" id="3.40.50.1820:FF:000028">
    <property type="entry name" value="S9 family peptidase"/>
    <property type="match status" value="1"/>
</dbReference>
<organism evidence="6 7">
    <name type="scientific">Paenibacillus antibioticophila</name>
    <dbReference type="NCBI Taxonomy" id="1274374"/>
    <lineage>
        <taxon>Bacteria</taxon>
        <taxon>Bacillati</taxon>
        <taxon>Bacillota</taxon>
        <taxon>Bacilli</taxon>
        <taxon>Bacillales</taxon>
        <taxon>Paenibacillaceae</taxon>
        <taxon>Paenibacillus</taxon>
    </lineage>
</organism>
<dbReference type="InterPro" id="IPR001375">
    <property type="entry name" value="Peptidase_S9_cat"/>
</dbReference>
<keyword evidence="3" id="KW-0378">Hydrolase</keyword>
<dbReference type="InterPro" id="IPR015943">
    <property type="entry name" value="WD40/YVTN_repeat-like_dom_sf"/>
</dbReference>
<evidence type="ECO:0000256" key="4">
    <source>
        <dbReference type="ARBA" id="ARBA00022825"/>
    </source>
</evidence>
<accession>A0A919Y0R7</accession>
<evidence type="ECO:0000256" key="3">
    <source>
        <dbReference type="ARBA" id="ARBA00022801"/>
    </source>
</evidence>
<keyword evidence="4" id="KW-0720">Serine protease</keyword>
<dbReference type="InterPro" id="IPR011659">
    <property type="entry name" value="WD40"/>
</dbReference>
<evidence type="ECO:0000313" key="7">
    <source>
        <dbReference type="Proteomes" id="UP000681162"/>
    </source>
</evidence>
<dbReference type="GO" id="GO:0004252">
    <property type="term" value="F:serine-type endopeptidase activity"/>
    <property type="evidence" value="ECO:0007669"/>
    <property type="project" value="TreeGrafter"/>
</dbReference>
<comment type="caution">
    <text evidence="6">The sequence shown here is derived from an EMBL/GenBank/DDBJ whole genome shotgun (WGS) entry which is preliminary data.</text>
</comment>